<comment type="caution">
    <text evidence="2">The sequence shown here is derived from an EMBL/GenBank/DDBJ whole genome shotgun (WGS) entry which is preliminary data.</text>
</comment>
<dbReference type="EMBL" id="JASPKZ010007167">
    <property type="protein sequence ID" value="KAJ9586394.1"/>
    <property type="molecule type" value="Genomic_DNA"/>
</dbReference>
<evidence type="ECO:0000313" key="3">
    <source>
        <dbReference type="Proteomes" id="UP001233999"/>
    </source>
</evidence>
<organism evidence="2 3">
    <name type="scientific">Diploptera punctata</name>
    <name type="common">Pacific beetle cockroach</name>
    <dbReference type="NCBI Taxonomy" id="6984"/>
    <lineage>
        <taxon>Eukaryota</taxon>
        <taxon>Metazoa</taxon>
        <taxon>Ecdysozoa</taxon>
        <taxon>Arthropoda</taxon>
        <taxon>Hexapoda</taxon>
        <taxon>Insecta</taxon>
        <taxon>Pterygota</taxon>
        <taxon>Neoptera</taxon>
        <taxon>Polyneoptera</taxon>
        <taxon>Dictyoptera</taxon>
        <taxon>Blattodea</taxon>
        <taxon>Blaberoidea</taxon>
        <taxon>Blaberidae</taxon>
        <taxon>Diplopterinae</taxon>
        <taxon>Diploptera</taxon>
    </lineage>
</organism>
<keyword evidence="1" id="KW-0175">Coiled coil</keyword>
<gene>
    <name evidence="2" type="ORF">L9F63_019975</name>
</gene>
<reference evidence="2" key="1">
    <citation type="journal article" date="2023" name="IScience">
        <title>Live-bearing cockroach genome reveals convergent evolutionary mechanisms linked to viviparity in insects and beyond.</title>
        <authorList>
            <person name="Fouks B."/>
            <person name="Harrison M.C."/>
            <person name="Mikhailova A.A."/>
            <person name="Marchal E."/>
            <person name="English S."/>
            <person name="Carruthers M."/>
            <person name="Jennings E.C."/>
            <person name="Chiamaka E.L."/>
            <person name="Frigard R.A."/>
            <person name="Pippel M."/>
            <person name="Attardo G.M."/>
            <person name="Benoit J.B."/>
            <person name="Bornberg-Bauer E."/>
            <person name="Tobe S.S."/>
        </authorList>
    </citation>
    <scope>NUCLEOTIDE SEQUENCE</scope>
    <source>
        <strain evidence="2">Stay&amp;Tobe</strain>
    </source>
</reference>
<feature type="coiled-coil region" evidence="1">
    <location>
        <begin position="112"/>
        <end position="171"/>
    </location>
</feature>
<protein>
    <submittedName>
        <fullName evidence="2">Uncharacterized protein</fullName>
    </submittedName>
</protein>
<name>A0AAD8EE02_DIPPU</name>
<keyword evidence="3" id="KW-1185">Reference proteome</keyword>
<accession>A0AAD8EE02</accession>
<evidence type="ECO:0000313" key="2">
    <source>
        <dbReference type="EMBL" id="KAJ9586394.1"/>
    </source>
</evidence>
<reference evidence="2" key="2">
    <citation type="submission" date="2023-05" db="EMBL/GenBank/DDBJ databases">
        <authorList>
            <person name="Fouks B."/>
        </authorList>
    </citation>
    <scope>NUCLEOTIDE SEQUENCE</scope>
    <source>
        <strain evidence="2">Stay&amp;Tobe</strain>
        <tissue evidence="2">Testes</tissue>
    </source>
</reference>
<dbReference type="Proteomes" id="UP001233999">
    <property type="component" value="Unassembled WGS sequence"/>
</dbReference>
<dbReference type="AlphaFoldDB" id="A0AAD8EE02"/>
<proteinExistence type="predicted"/>
<sequence>MVSTIMQAAVTSNVPQLMILQMLQLISDWQNPSDLTWYRSLEEITTQCPIQKIEFLKLAKECDKIPTDKSISEEISKTLEKIHVKFGTSSAINQVRDVSSNQYINVNLGEALEEKTYMIQELRMKIKDIEMKQLTEIESRLEYETQFIQQIQEQQNQLENLRSLVKVLQKLKLINQVFYLILTNNRIV</sequence>
<evidence type="ECO:0000256" key="1">
    <source>
        <dbReference type="SAM" id="Coils"/>
    </source>
</evidence>